<evidence type="ECO:0000256" key="6">
    <source>
        <dbReference type="ARBA" id="ARBA00022695"/>
    </source>
</evidence>
<feature type="transmembrane region" description="Helical" evidence="12">
    <location>
        <begin position="46"/>
        <end position="66"/>
    </location>
</feature>
<gene>
    <name evidence="13" type="ORF">S01H1_01431</name>
</gene>
<evidence type="ECO:0000256" key="10">
    <source>
        <dbReference type="ARBA" id="ARBA00023209"/>
    </source>
</evidence>
<evidence type="ECO:0000256" key="9">
    <source>
        <dbReference type="ARBA" id="ARBA00023136"/>
    </source>
</evidence>
<name>X0TVD2_9ZZZZ</name>
<proteinExistence type="predicted"/>
<keyword evidence="10" id="KW-0594">Phospholipid biosynthesis</keyword>
<keyword evidence="9 12" id="KW-0472">Membrane</keyword>
<organism evidence="13">
    <name type="scientific">marine sediment metagenome</name>
    <dbReference type="NCBI Taxonomy" id="412755"/>
    <lineage>
        <taxon>unclassified sequences</taxon>
        <taxon>metagenomes</taxon>
        <taxon>ecological metagenomes</taxon>
    </lineage>
</organism>
<dbReference type="PANTHER" id="PTHR46382:SF1">
    <property type="entry name" value="PHOSPHATIDATE CYTIDYLYLTRANSFERASE"/>
    <property type="match status" value="1"/>
</dbReference>
<keyword evidence="7 12" id="KW-1133">Transmembrane helix</keyword>
<dbReference type="EMBL" id="BARS01000617">
    <property type="protein sequence ID" value="GAF80075.1"/>
    <property type="molecule type" value="Genomic_DNA"/>
</dbReference>
<evidence type="ECO:0000256" key="5">
    <source>
        <dbReference type="ARBA" id="ARBA00022692"/>
    </source>
</evidence>
<dbReference type="AlphaFoldDB" id="X0TVD2"/>
<dbReference type="PANTHER" id="PTHR46382">
    <property type="entry name" value="PHOSPHATIDATE CYTIDYLYLTRANSFERASE"/>
    <property type="match status" value="1"/>
</dbReference>
<feature type="transmembrane region" description="Helical" evidence="12">
    <location>
        <begin position="87"/>
        <end position="110"/>
    </location>
</feature>
<evidence type="ECO:0000256" key="2">
    <source>
        <dbReference type="ARBA" id="ARBA00022475"/>
    </source>
</evidence>
<keyword evidence="4" id="KW-0808">Transferase</keyword>
<evidence type="ECO:0000256" key="8">
    <source>
        <dbReference type="ARBA" id="ARBA00023098"/>
    </source>
</evidence>
<dbReference type="GO" id="GO:0005886">
    <property type="term" value="C:plasma membrane"/>
    <property type="evidence" value="ECO:0007669"/>
    <property type="project" value="UniProtKB-SubCell"/>
</dbReference>
<keyword evidence="3" id="KW-0444">Lipid biosynthesis</keyword>
<keyword evidence="8" id="KW-0443">Lipid metabolism</keyword>
<reference evidence="13" key="1">
    <citation type="journal article" date="2014" name="Front. Microbiol.">
        <title>High frequency of phylogenetically diverse reductive dehalogenase-homologous genes in deep subseafloor sedimentary metagenomes.</title>
        <authorList>
            <person name="Kawai M."/>
            <person name="Futagami T."/>
            <person name="Toyoda A."/>
            <person name="Takaki Y."/>
            <person name="Nishi S."/>
            <person name="Hori S."/>
            <person name="Arai W."/>
            <person name="Tsubouchi T."/>
            <person name="Morono Y."/>
            <person name="Uchiyama I."/>
            <person name="Ito T."/>
            <person name="Fujiyama A."/>
            <person name="Inagaki F."/>
            <person name="Takami H."/>
        </authorList>
    </citation>
    <scope>NUCLEOTIDE SEQUENCE</scope>
    <source>
        <strain evidence="13">Expedition CK06-06</strain>
    </source>
</reference>
<keyword evidence="2" id="KW-1003">Cell membrane</keyword>
<evidence type="ECO:0000256" key="7">
    <source>
        <dbReference type="ARBA" id="ARBA00022989"/>
    </source>
</evidence>
<protein>
    <recommendedName>
        <fullName evidence="14">Phosphatidate cytidylyltransferase</fullName>
    </recommendedName>
</protein>
<evidence type="ECO:0000256" key="3">
    <source>
        <dbReference type="ARBA" id="ARBA00022516"/>
    </source>
</evidence>
<dbReference type="GO" id="GO:0004605">
    <property type="term" value="F:phosphatidate cytidylyltransferase activity"/>
    <property type="evidence" value="ECO:0007669"/>
    <property type="project" value="TreeGrafter"/>
</dbReference>
<keyword evidence="6" id="KW-0548">Nucleotidyltransferase</keyword>
<sequence>MFGGLFGKHKFSPKISPGKTWEGMAGAVVIAMIVAIFFAVSCGIMAWWLALIFGFCFAFIGQFGDLAESMIKRDAEQKDAANKVPGFGGILDIVDSLLVAAPFAYLFFMFTAR</sequence>
<evidence type="ECO:0000256" key="11">
    <source>
        <dbReference type="ARBA" id="ARBA00023264"/>
    </source>
</evidence>
<accession>X0TVD2</accession>
<evidence type="ECO:0000256" key="4">
    <source>
        <dbReference type="ARBA" id="ARBA00022679"/>
    </source>
</evidence>
<evidence type="ECO:0008006" key="14">
    <source>
        <dbReference type="Google" id="ProtNLM"/>
    </source>
</evidence>
<keyword evidence="5 12" id="KW-0812">Transmembrane</keyword>
<dbReference type="Pfam" id="PF01148">
    <property type="entry name" value="CTP_transf_1"/>
    <property type="match status" value="1"/>
</dbReference>
<keyword evidence="11" id="KW-1208">Phospholipid metabolism</keyword>
<comment type="caution">
    <text evidence="13">The sequence shown here is derived from an EMBL/GenBank/DDBJ whole genome shotgun (WGS) entry which is preliminary data.</text>
</comment>
<dbReference type="GO" id="GO:0016024">
    <property type="term" value="P:CDP-diacylglycerol biosynthetic process"/>
    <property type="evidence" value="ECO:0007669"/>
    <property type="project" value="TreeGrafter"/>
</dbReference>
<feature type="transmembrane region" description="Helical" evidence="12">
    <location>
        <begin position="21"/>
        <end position="40"/>
    </location>
</feature>
<evidence type="ECO:0000256" key="12">
    <source>
        <dbReference type="SAM" id="Phobius"/>
    </source>
</evidence>
<evidence type="ECO:0000313" key="13">
    <source>
        <dbReference type="EMBL" id="GAF80075.1"/>
    </source>
</evidence>
<evidence type="ECO:0000256" key="1">
    <source>
        <dbReference type="ARBA" id="ARBA00004651"/>
    </source>
</evidence>
<comment type="subcellular location">
    <subcellularLocation>
        <location evidence="1">Cell membrane</location>
        <topology evidence="1">Multi-pass membrane protein</topology>
    </subcellularLocation>
</comment>